<dbReference type="PANTHER" id="PTHR46481:SF8">
    <property type="entry name" value="ZINC FINGER BED DOMAIN-CONTAINING PROTEIN RICESLEEPER 1-LIKE"/>
    <property type="match status" value="1"/>
</dbReference>
<dbReference type="SUPFAM" id="SSF53098">
    <property type="entry name" value="Ribonuclease H-like"/>
    <property type="match status" value="1"/>
</dbReference>
<dbReference type="OrthoDB" id="1305095at2759"/>
<dbReference type="EMBL" id="JAMYWD010000011">
    <property type="protein sequence ID" value="KAJ4955194.1"/>
    <property type="molecule type" value="Genomic_DNA"/>
</dbReference>
<dbReference type="AlphaFoldDB" id="A0A9Q0H0Z6"/>
<evidence type="ECO:0000313" key="3">
    <source>
        <dbReference type="Proteomes" id="UP001141806"/>
    </source>
</evidence>
<organism evidence="2 3">
    <name type="scientific">Protea cynaroides</name>
    <dbReference type="NCBI Taxonomy" id="273540"/>
    <lineage>
        <taxon>Eukaryota</taxon>
        <taxon>Viridiplantae</taxon>
        <taxon>Streptophyta</taxon>
        <taxon>Embryophyta</taxon>
        <taxon>Tracheophyta</taxon>
        <taxon>Spermatophyta</taxon>
        <taxon>Magnoliopsida</taxon>
        <taxon>Proteales</taxon>
        <taxon>Proteaceae</taxon>
        <taxon>Protea</taxon>
    </lineage>
</organism>
<keyword evidence="3" id="KW-1185">Reference proteome</keyword>
<dbReference type="InterPro" id="IPR012337">
    <property type="entry name" value="RNaseH-like_sf"/>
</dbReference>
<evidence type="ECO:0000313" key="2">
    <source>
        <dbReference type="EMBL" id="KAJ4955194.1"/>
    </source>
</evidence>
<sequence length="301" mass="34331">MEGNIDSVGSISIVPTNVATPTPSNEGIESIDPSIASEKDKEDKTSVDKITSEVWNDFNRVVNWGKTVTASCKHYGRIFNGLSAMGTSYLNTHRKTCSKRTHKDVGQLLLSMSKSSNESTPKLANFKFDPVTTQKDFARLIAKHSLPFNMVELSNKKRVSLDVPTRWNSTYEMLHNSVEVRDAYKRLDKCKKIEQCLKVFYDATKHVSGTKYPTANFYFKDVCDYTLQMIYGDDCEYYVRKIKNDVVDLFSEYASKYSNFGGISKNDKSIFGNKRFFKFIQERTGGVRSHQKTELDMILLE</sequence>
<protein>
    <submittedName>
        <fullName evidence="2">Uncharacterized protein</fullName>
    </submittedName>
</protein>
<reference evidence="2" key="1">
    <citation type="journal article" date="2023" name="Plant J.">
        <title>The genome of the king protea, Protea cynaroides.</title>
        <authorList>
            <person name="Chang J."/>
            <person name="Duong T.A."/>
            <person name="Schoeman C."/>
            <person name="Ma X."/>
            <person name="Roodt D."/>
            <person name="Barker N."/>
            <person name="Li Z."/>
            <person name="Van de Peer Y."/>
            <person name="Mizrachi E."/>
        </authorList>
    </citation>
    <scope>NUCLEOTIDE SEQUENCE</scope>
    <source>
        <tissue evidence="2">Young leaves</tissue>
    </source>
</reference>
<evidence type="ECO:0000256" key="1">
    <source>
        <dbReference type="SAM" id="MobiDB-lite"/>
    </source>
</evidence>
<name>A0A9Q0H0Z6_9MAGN</name>
<dbReference type="PANTHER" id="PTHR46481">
    <property type="entry name" value="ZINC FINGER BED DOMAIN-CONTAINING PROTEIN 4"/>
    <property type="match status" value="1"/>
</dbReference>
<dbReference type="Proteomes" id="UP001141806">
    <property type="component" value="Unassembled WGS sequence"/>
</dbReference>
<gene>
    <name evidence="2" type="ORF">NE237_011977</name>
</gene>
<feature type="compositionally biased region" description="Polar residues" evidence="1">
    <location>
        <begin position="14"/>
        <end position="27"/>
    </location>
</feature>
<comment type="caution">
    <text evidence="2">The sequence shown here is derived from an EMBL/GenBank/DDBJ whole genome shotgun (WGS) entry which is preliminary data.</text>
</comment>
<accession>A0A9Q0H0Z6</accession>
<dbReference type="InterPro" id="IPR052035">
    <property type="entry name" value="ZnF_BED_domain_contain"/>
</dbReference>
<feature type="region of interest" description="Disordered" evidence="1">
    <location>
        <begin position="14"/>
        <end position="44"/>
    </location>
</feature>
<dbReference type="SMART" id="SM00614">
    <property type="entry name" value="ZnF_BED"/>
    <property type="match status" value="1"/>
</dbReference>
<proteinExistence type="predicted"/>